<keyword evidence="5" id="KW-0677">Repeat</keyword>
<keyword evidence="3" id="KW-0646">Protease inhibitor</keyword>
<dbReference type="PROSITE" id="PS00280">
    <property type="entry name" value="BPTI_KUNITZ_1"/>
    <property type="match status" value="1"/>
</dbReference>
<dbReference type="Pfam" id="PF19030">
    <property type="entry name" value="TSP1_ADAMTS"/>
    <property type="match status" value="6"/>
</dbReference>
<reference evidence="9" key="1">
    <citation type="journal article" date="2023" name="Mol. Biol. Evol.">
        <title>Third-Generation Sequencing Reveals the Adaptive Role of the Epigenome in Three Deep-Sea Polychaetes.</title>
        <authorList>
            <person name="Perez M."/>
            <person name="Aroh O."/>
            <person name="Sun Y."/>
            <person name="Lan Y."/>
            <person name="Juniper S.K."/>
            <person name="Young C.R."/>
            <person name="Angers B."/>
            <person name="Qian P.Y."/>
        </authorList>
    </citation>
    <scope>NUCLEOTIDE SEQUENCE</scope>
    <source>
        <strain evidence="9">P08H-3</strain>
    </source>
</reference>
<name>A0AAD9KH22_9ANNE</name>
<dbReference type="InterPro" id="IPR002223">
    <property type="entry name" value="Kunitz_BPTI"/>
</dbReference>
<keyword evidence="2" id="KW-0964">Secreted</keyword>
<dbReference type="InterPro" id="IPR036383">
    <property type="entry name" value="TSP1_rpt_sf"/>
</dbReference>
<dbReference type="FunFam" id="4.10.410.10:FF:000015">
    <property type="entry name" value="WAP four-disulfide core domain 6A"/>
    <property type="match status" value="1"/>
</dbReference>
<keyword evidence="10" id="KW-1185">Reference proteome</keyword>
<comment type="subcellular location">
    <subcellularLocation>
        <location evidence="1">Secreted</location>
    </subcellularLocation>
</comment>
<dbReference type="PRINTS" id="PR00759">
    <property type="entry name" value="BASICPTASE"/>
</dbReference>
<dbReference type="InterPro" id="IPR000020">
    <property type="entry name" value="Anaphylatoxin/fibulin"/>
</dbReference>
<dbReference type="PROSITE" id="PS50279">
    <property type="entry name" value="BPTI_KUNITZ_2"/>
    <property type="match status" value="4"/>
</dbReference>
<dbReference type="FunFam" id="4.10.410.10:FF:000004">
    <property type="entry name" value="Tissue factor pathway inhibitor"/>
    <property type="match status" value="1"/>
</dbReference>
<dbReference type="CDD" id="cd00109">
    <property type="entry name" value="Kunitz-type"/>
    <property type="match status" value="3"/>
</dbReference>
<dbReference type="SMART" id="SM00104">
    <property type="entry name" value="ANATO"/>
    <property type="match status" value="6"/>
</dbReference>
<evidence type="ECO:0000256" key="3">
    <source>
        <dbReference type="ARBA" id="ARBA00022690"/>
    </source>
</evidence>
<dbReference type="FunFam" id="4.10.410.10:FF:000020">
    <property type="entry name" value="Collagen, type VI, alpha 3"/>
    <property type="match status" value="2"/>
</dbReference>
<dbReference type="Gene3D" id="4.10.410.10">
    <property type="entry name" value="Pancreatic trypsin inhibitor Kunitz domain"/>
    <property type="match status" value="4"/>
</dbReference>
<dbReference type="PANTHER" id="PTHR46751:SF1">
    <property type="entry name" value="WAP FOUR-DISULFIDE CORE DOMAIN PROTEIN 6A"/>
    <property type="match status" value="1"/>
</dbReference>
<dbReference type="AlphaFoldDB" id="A0AAD9KH22"/>
<evidence type="ECO:0000256" key="6">
    <source>
        <dbReference type="ARBA" id="ARBA00022900"/>
    </source>
</evidence>
<comment type="caution">
    <text evidence="9">The sequence shown here is derived from an EMBL/GenBank/DDBJ whole genome shotgun (WGS) entry which is preliminary data.</text>
</comment>
<dbReference type="InterPro" id="IPR020901">
    <property type="entry name" value="Prtase_inh_Kunz-CS"/>
</dbReference>
<keyword evidence="6" id="KW-0722">Serine protease inhibitor</keyword>
<gene>
    <name evidence="9" type="ORF">LSH36_1g05070</name>
</gene>
<dbReference type="InterPro" id="IPR000884">
    <property type="entry name" value="TSP1_rpt"/>
</dbReference>
<evidence type="ECO:0000259" key="8">
    <source>
        <dbReference type="PROSITE" id="PS50279"/>
    </source>
</evidence>
<dbReference type="SUPFAM" id="SSF57362">
    <property type="entry name" value="BPTI-like"/>
    <property type="match status" value="4"/>
</dbReference>
<sequence>MDHLGALTRQFMFSCFLADLGVQNREVLCTNSGGDEVAEDLCNPINKPPASQDCNTEPCDARWYTSDWEACSTTCGKGVQVRAVFCKQSHPKGVDAIVPDDECKESRPPATQLCNEHVFCPKWVTGEWSKCNHLCGSGEQFRSVVCMAQHHIPNALSNILPPQRCDEVKPVSSQPCNEGPCQGVEWIVSDWSGCHGTCNQAVETRQVMCSTRTGELQDEEMCDESHRPPAVRSCSPSPDLCTPKPEWHASQWSKCSARCGTGLQNRRVVCAQQEGETLRILSDKECDPMLKMSQQQPCNGTDCRGDWFTGPYGKCSATCGGGQRHRELLCFVNGIALDLNECNSNYRPDASEDCNMEACDDDDLIVIGGCKQATYGCCPDGITAAEGQHFLGCPSRDRIPAGFCIESEFGCCLDGVTPALGPFSYGCPDYTCKDTTYGCCQDGQTPADGQRGEGCPVYYTCEQTAFGCCPDGVNSANGFNGEGCEDFMQPHCMNTIFGCCNDGKTPAQGPDMFGCEEGSGELSSCELSEFGCCFDGVTPATGPNGEGCNEIDCQLAMYGCCPDGTTPAMGPEFQGCPGVFVPKKPLCATSQYGCCPDGIIAAAGPDLQGCDDQACVDSMYGCCPDGITVAQGPRGEGCNLMVTPCANTTFGCCPDYLTPANGPNYQGCPGASVGDCENTLFGCCPDGTTPASGYQGEGCPILTDDCSMTRHGCCPDGITAAHGPNYEDCPGEDTQSCHNSLYGCCPDGVTYAEGPGYAGCILTPLESSCDQTAYGCCLDGISVATGPDFEGCADDEYVANCNDTSYGCCPDGVTEAQGPNEAGCPSTVNKGVVCGLEHERGSCSNYSVQWRFDPSYGDCNRFWYGGCGGNGNRFETRELCKEQCVKPKGLDRCYLPKAVGRCRASQERWYFDEATQTCKDFLYGGCLGNDNKFETKEDCEGRCLAPQTKVCTLDKDPGPCRGYFERWYFNVESAQCEHFVYGGCHGNGNRFSSQTECENTCQDINKVEKDICTLPKDGGPCKAYFERWFYNRETGFCERFVYGGCQGNDNRFETEARCRQTCDAAPPVGKS</sequence>
<dbReference type="PANTHER" id="PTHR46751">
    <property type="entry name" value="EPPIN"/>
    <property type="match status" value="1"/>
</dbReference>
<proteinExistence type="predicted"/>
<dbReference type="Gene3D" id="2.20.100.10">
    <property type="entry name" value="Thrombospondin type-1 (TSP1) repeat"/>
    <property type="match status" value="5"/>
</dbReference>
<dbReference type="Proteomes" id="UP001208570">
    <property type="component" value="Unassembled WGS sequence"/>
</dbReference>
<evidence type="ECO:0000313" key="9">
    <source>
        <dbReference type="EMBL" id="KAK2170655.1"/>
    </source>
</evidence>
<dbReference type="InterPro" id="IPR036880">
    <property type="entry name" value="Kunitz_BPTI_sf"/>
</dbReference>
<feature type="domain" description="BPTI/Kunitz inhibitor" evidence="8">
    <location>
        <begin position="951"/>
        <end position="1001"/>
    </location>
</feature>
<feature type="domain" description="BPTI/Kunitz inhibitor" evidence="8">
    <location>
        <begin position="834"/>
        <end position="884"/>
    </location>
</feature>
<feature type="domain" description="BPTI/Kunitz inhibitor" evidence="8">
    <location>
        <begin position="893"/>
        <end position="943"/>
    </location>
</feature>
<dbReference type="GO" id="GO:0004867">
    <property type="term" value="F:serine-type endopeptidase inhibitor activity"/>
    <property type="evidence" value="ECO:0007669"/>
    <property type="project" value="UniProtKB-KW"/>
</dbReference>
<dbReference type="GO" id="GO:0005615">
    <property type="term" value="C:extracellular space"/>
    <property type="evidence" value="ECO:0007669"/>
    <property type="project" value="TreeGrafter"/>
</dbReference>
<protein>
    <recommendedName>
        <fullName evidence="8">BPTI/Kunitz inhibitor domain-containing protein</fullName>
    </recommendedName>
</protein>
<dbReference type="EMBL" id="JAODUP010000001">
    <property type="protein sequence ID" value="KAK2170655.1"/>
    <property type="molecule type" value="Genomic_DNA"/>
</dbReference>
<dbReference type="InterPro" id="IPR051388">
    <property type="entry name" value="Serpin_venom_toxin"/>
</dbReference>
<evidence type="ECO:0000256" key="5">
    <source>
        <dbReference type="ARBA" id="ARBA00022737"/>
    </source>
</evidence>
<keyword evidence="7" id="KW-1015">Disulfide bond</keyword>
<evidence type="ECO:0000256" key="7">
    <source>
        <dbReference type="ARBA" id="ARBA00023157"/>
    </source>
</evidence>
<keyword evidence="4" id="KW-0732">Signal</keyword>
<organism evidence="9 10">
    <name type="scientific">Paralvinella palmiformis</name>
    <dbReference type="NCBI Taxonomy" id="53620"/>
    <lineage>
        <taxon>Eukaryota</taxon>
        <taxon>Metazoa</taxon>
        <taxon>Spiralia</taxon>
        <taxon>Lophotrochozoa</taxon>
        <taxon>Annelida</taxon>
        <taxon>Polychaeta</taxon>
        <taxon>Sedentaria</taxon>
        <taxon>Canalipalpata</taxon>
        <taxon>Terebellida</taxon>
        <taxon>Terebelliformia</taxon>
        <taxon>Alvinellidae</taxon>
        <taxon>Paralvinella</taxon>
    </lineage>
</organism>
<dbReference type="SUPFAM" id="SSF82895">
    <property type="entry name" value="TSP-1 type 1 repeat"/>
    <property type="match status" value="5"/>
</dbReference>
<feature type="domain" description="BPTI/Kunitz inhibitor" evidence="8">
    <location>
        <begin position="1012"/>
        <end position="1062"/>
    </location>
</feature>
<dbReference type="SMART" id="SM00131">
    <property type="entry name" value="KU"/>
    <property type="match status" value="4"/>
</dbReference>
<evidence type="ECO:0000256" key="4">
    <source>
        <dbReference type="ARBA" id="ARBA00022729"/>
    </source>
</evidence>
<evidence type="ECO:0000256" key="1">
    <source>
        <dbReference type="ARBA" id="ARBA00004613"/>
    </source>
</evidence>
<accession>A0AAD9KH22</accession>
<evidence type="ECO:0000256" key="2">
    <source>
        <dbReference type="ARBA" id="ARBA00022525"/>
    </source>
</evidence>
<dbReference type="FunFam" id="2.20.100.10:FF:000005">
    <property type="entry name" value="ADAM metallopeptidase with thrombospondin type 1 motif 9"/>
    <property type="match status" value="1"/>
</dbReference>
<dbReference type="SMART" id="SM00209">
    <property type="entry name" value="TSP1"/>
    <property type="match status" value="5"/>
</dbReference>
<dbReference type="Pfam" id="PF00014">
    <property type="entry name" value="Kunitz_BPTI"/>
    <property type="match status" value="4"/>
</dbReference>
<dbReference type="PROSITE" id="PS50092">
    <property type="entry name" value="TSP1"/>
    <property type="match status" value="5"/>
</dbReference>
<evidence type="ECO:0000313" key="10">
    <source>
        <dbReference type="Proteomes" id="UP001208570"/>
    </source>
</evidence>